<name>A0A075MVV9_9ARCH</name>
<dbReference type="AlphaFoldDB" id="A0A075MVV9"/>
<organism evidence="1 2">
    <name type="scientific">Candidatus Nitrososphaera evergladensis SR1</name>
    <dbReference type="NCBI Taxonomy" id="1459636"/>
    <lineage>
        <taxon>Archaea</taxon>
        <taxon>Nitrososphaerota</taxon>
        <taxon>Nitrososphaeria</taxon>
        <taxon>Nitrososphaerales</taxon>
        <taxon>Nitrososphaeraceae</taxon>
        <taxon>Nitrososphaera</taxon>
    </lineage>
</organism>
<proteinExistence type="predicted"/>
<dbReference type="KEGG" id="nev:NTE_03362"/>
<gene>
    <name evidence="1" type="ORF">NTE_03362</name>
</gene>
<reference evidence="1 2" key="1">
    <citation type="journal article" date="2014" name="PLoS ONE">
        <title>Genome Sequence of Candidatus Nitrososphaera evergladensis from Group I.1b Enriched from Everglades Soil Reveals Novel Genomic Features of the Ammonia-Oxidizing Archaea.</title>
        <authorList>
            <person name="Zhalnina K.V."/>
            <person name="Dias R."/>
            <person name="Leonard M.T."/>
            <person name="Dorr de Quadros P."/>
            <person name="Camargo F.A."/>
            <person name="Drew J.C."/>
            <person name="Farmerie W.G."/>
            <person name="Daroub S.H."/>
            <person name="Triplett E.W."/>
        </authorList>
    </citation>
    <scope>NUCLEOTIDE SEQUENCE [LARGE SCALE GENOMIC DNA]</scope>
    <source>
        <strain evidence="1 2">SR1</strain>
    </source>
</reference>
<dbReference type="EMBL" id="CP007174">
    <property type="protein sequence ID" value="AIF85390.1"/>
    <property type="molecule type" value="Genomic_DNA"/>
</dbReference>
<accession>A0A075MVV9</accession>
<evidence type="ECO:0000313" key="1">
    <source>
        <dbReference type="EMBL" id="AIF85390.1"/>
    </source>
</evidence>
<protein>
    <submittedName>
        <fullName evidence="1">Uncharacterized protein</fullName>
    </submittedName>
</protein>
<evidence type="ECO:0000313" key="2">
    <source>
        <dbReference type="Proteomes" id="UP000028194"/>
    </source>
</evidence>
<sequence length="301" mass="33213">MRGGNSQFANRLYMCWTGTGGGNTILFKRLIPLSSTVVTLATGSAPGFVQGCNIAVAQDGTIYVVYERTGTNGNGGIELRRNTAGGDSGGWDSTTYTVGNWTRFTLTCGDNFVQCIKGYNGNTIRVTHYPSIATDPETGVHVVWTTNNTNTGADVLYANADPCCSFSTPVKIDLETNKTDQWEPAIAISNAAVIHVSAYDRRFDANNTWYRQYDYYCYYSFTACDSQSLWFNKQITLVNSTNLDTTDGTTHARNFVDDYHGIATSSEASPGREAYIVWTDSRNINPSNLHNFDIYFDMTKS</sequence>
<dbReference type="HOGENOM" id="CLU_923176_0_0_2"/>
<dbReference type="Proteomes" id="UP000028194">
    <property type="component" value="Chromosome"/>
</dbReference>
<keyword evidence="2" id="KW-1185">Reference proteome</keyword>